<evidence type="ECO:0000313" key="14">
    <source>
        <dbReference type="Proteomes" id="UP000094565"/>
    </source>
</evidence>
<dbReference type="EMBL" id="CP014587">
    <property type="protein sequence ID" value="ANZ77526.1"/>
    <property type="molecule type" value="Genomic_DNA"/>
</dbReference>
<dbReference type="PROSITE" id="PS00659">
    <property type="entry name" value="GLYCOSYL_HYDROL_F5"/>
    <property type="match status" value="1"/>
</dbReference>
<evidence type="ECO:0000256" key="11">
    <source>
        <dbReference type="SAM" id="SignalP"/>
    </source>
</evidence>
<dbReference type="GO" id="GO:0005576">
    <property type="term" value="C:extracellular region"/>
    <property type="evidence" value="ECO:0007669"/>
    <property type="project" value="UniProtKB-SubCell"/>
</dbReference>
<evidence type="ECO:0000256" key="7">
    <source>
        <dbReference type="ARBA" id="ARBA00023316"/>
    </source>
</evidence>
<evidence type="ECO:0000256" key="3">
    <source>
        <dbReference type="ARBA" id="ARBA00022525"/>
    </source>
</evidence>
<evidence type="ECO:0000256" key="8">
    <source>
        <dbReference type="ARBA" id="ARBA00036824"/>
    </source>
</evidence>
<evidence type="ECO:0000256" key="1">
    <source>
        <dbReference type="ARBA" id="ARBA00004613"/>
    </source>
</evidence>
<organism evidence="13 14">
    <name type="scientific">Komagataella pastoris</name>
    <name type="common">Yeast</name>
    <name type="synonym">Pichia pastoris</name>
    <dbReference type="NCBI Taxonomy" id="4922"/>
    <lineage>
        <taxon>Eukaryota</taxon>
        <taxon>Fungi</taxon>
        <taxon>Dikarya</taxon>
        <taxon>Ascomycota</taxon>
        <taxon>Saccharomycotina</taxon>
        <taxon>Pichiomycetes</taxon>
        <taxon>Pichiales</taxon>
        <taxon>Pichiaceae</taxon>
        <taxon>Komagataella</taxon>
    </lineage>
</organism>
<dbReference type="InterPro" id="IPR050386">
    <property type="entry name" value="Glycosyl_hydrolase_5"/>
</dbReference>
<comment type="subcellular location">
    <subcellularLocation>
        <location evidence="1">Secreted</location>
    </subcellularLocation>
</comment>
<evidence type="ECO:0000256" key="5">
    <source>
        <dbReference type="ARBA" id="ARBA00022801"/>
    </source>
</evidence>
<comment type="catalytic activity">
    <reaction evidence="8">
        <text>Successive hydrolysis of beta-D-glucose units from the non-reducing ends of (1-&gt;3)-beta-D-glucans, releasing alpha-glucose.</text>
        <dbReference type="EC" id="3.2.1.58"/>
    </reaction>
</comment>
<dbReference type="PANTHER" id="PTHR31297">
    <property type="entry name" value="GLUCAN ENDO-1,6-BETA-GLUCOSIDASE B"/>
    <property type="match status" value="1"/>
</dbReference>
<dbReference type="InterPro" id="IPR017853">
    <property type="entry name" value="GH"/>
</dbReference>
<keyword evidence="5 10" id="KW-0378">Hydrolase</keyword>
<dbReference type="GO" id="GO:0009986">
    <property type="term" value="C:cell surface"/>
    <property type="evidence" value="ECO:0007669"/>
    <property type="project" value="TreeGrafter"/>
</dbReference>
<dbReference type="GO" id="GO:0004338">
    <property type="term" value="F:glucan exo-1,3-beta-glucosidase activity"/>
    <property type="evidence" value="ECO:0007669"/>
    <property type="project" value="UniProtKB-EC"/>
</dbReference>
<dbReference type="PANTHER" id="PTHR31297:SF1">
    <property type="entry name" value="GLUCAN 1,3-BETA-GLUCOSIDASE I_II-RELATED"/>
    <property type="match status" value="1"/>
</dbReference>
<accession>A0A1B2JHM0</accession>
<evidence type="ECO:0000256" key="2">
    <source>
        <dbReference type="ARBA" id="ARBA00005641"/>
    </source>
</evidence>
<keyword evidence="14" id="KW-1185">Reference proteome</keyword>
<keyword evidence="7" id="KW-0961">Cell wall biogenesis/degradation</keyword>
<gene>
    <name evidence="13" type="primary">SPR1</name>
    <name evidence="13" type="ORF">ATY40_BA7504625</name>
</gene>
<dbReference type="EC" id="3.2.1.58" evidence="9"/>
<evidence type="ECO:0000256" key="4">
    <source>
        <dbReference type="ARBA" id="ARBA00022729"/>
    </source>
</evidence>
<feature type="signal peptide" evidence="11">
    <location>
        <begin position="1"/>
        <end position="18"/>
    </location>
</feature>
<dbReference type="AlphaFoldDB" id="A0A1B2JHM0"/>
<proteinExistence type="inferred from homology"/>
<dbReference type="GO" id="GO:0071555">
    <property type="term" value="P:cell wall organization"/>
    <property type="evidence" value="ECO:0007669"/>
    <property type="project" value="UniProtKB-KW"/>
</dbReference>
<sequence length="420" mass="47313">MKVSLFIWSSLIVGLVSGLLPVEYPQFKKFSNRTIIQNNNSPGRNQSASRFHKPSKLYGVALGGWLVLEPYITPSLFNDTVEETVDEYTLCYKLGKKKVTELLTNHWSTFITESDIVKIKNVGLNSVRIPIGYWAYDLLEDDPYIQGQDEFLAQCIHWCAKHGLSVWIDLHGAPNSQNGFDNSGRRGRAGWQDDQRYIDKTLDVLGTIAKRHGNKPNVIGIEILNEPFGPVLNIDKLKQFYVKGIEVIRNTGYSKDVVISDAFQGIFHWDNFLPSASNIILDRHHYEVFSDGQLRSSFEGHLRGIEAFGRAIAIEKPTVVVGEWSAAITDCAPWVNGAGRPSRYHGMVLEDGTIGNCSGATNIAQWAEKRRDELSKILQTSLKAYNAADGWFFWCWKTDSALEWDMEKLLEHGLFPLVGA</sequence>
<comment type="similarity">
    <text evidence="2 10">Belongs to the glycosyl hydrolase 5 (cellulase A) family.</text>
</comment>
<dbReference type="SUPFAM" id="SSF51445">
    <property type="entry name" value="(Trans)glycosidases"/>
    <property type="match status" value="1"/>
</dbReference>
<keyword evidence="4 11" id="KW-0732">Signal</keyword>
<evidence type="ECO:0000256" key="10">
    <source>
        <dbReference type="RuleBase" id="RU361153"/>
    </source>
</evidence>
<evidence type="ECO:0000256" key="9">
    <source>
        <dbReference type="ARBA" id="ARBA00038929"/>
    </source>
</evidence>
<dbReference type="InterPro" id="IPR018087">
    <property type="entry name" value="Glyco_hydro_5_CS"/>
</dbReference>
<dbReference type="GO" id="GO:0009251">
    <property type="term" value="P:glucan catabolic process"/>
    <property type="evidence" value="ECO:0007669"/>
    <property type="project" value="TreeGrafter"/>
</dbReference>
<evidence type="ECO:0000259" key="12">
    <source>
        <dbReference type="Pfam" id="PF00150"/>
    </source>
</evidence>
<dbReference type="OrthoDB" id="62120at2759"/>
<reference evidence="13 14" key="1">
    <citation type="submission" date="2016-02" db="EMBL/GenBank/DDBJ databases">
        <title>Comparative genomic and transcriptomic foundation for Pichia pastoris.</title>
        <authorList>
            <person name="Love K.R."/>
            <person name="Shah K.A."/>
            <person name="Whittaker C.A."/>
            <person name="Wu J."/>
            <person name="Bartlett M.C."/>
            <person name="Ma D."/>
            <person name="Leeson R.L."/>
            <person name="Priest M."/>
            <person name="Young S.K."/>
            <person name="Love J.C."/>
        </authorList>
    </citation>
    <scope>NUCLEOTIDE SEQUENCE [LARGE SCALE GENOMIC DNA]</scope>
    <source>
        <strain evidence="13 14">ATCC 28485</strain>
    </source>
</reference>
<dbReference type="Pfam" id="PF00150">
    <property type="entry name" value="Cellulase"/>
    <property type="match status" value="1"/>
</dbReference>
<dbReference type="InterPro" id="IPR001547">
    <property type="entry name" value="Glyco_hydro_5"/>
</dbReference>
<feature type="chain" id="PRO_5008539478" description="glucan 1,3-beta-glucosidase" evidence="11">
    <location>
        <begin position="19"/>
        <end position="420"/>
    </location>
</feature>
<protein>
    <recommendedName>
        <fullName evidence="9">glucan 1,3-beta-glucosidase</fullName>
        <ecNumber evidence="9">3.2.1.58</ecNumber>
    </recommendedName>
</protein>
<evidence type="ECO:0000313" key="13">
    <source>
        <dbReference type="EMBL" id="ANZ77526.1"/>
    </source>
</evidence>
<keyword evidence="6 10" id="KW-0326">Glycosidase</keyword>
<keyword evidence="3" id="KW-0964">Secreted</keyword>
<feature type="domain" description="Glycoside hydrolase family 5" evidence="12">
    <location>
        <begin position="104"/>
        <end position="327"/>
    </location>
</feature>
<evidence type="ECO:0000256" key="6">
    <source>
        <dbReference type="ARBA" id="ARBA00023295"/>
    </source>
</evidence>
<name>A0A1B2JHM0_PICPA</name>
<dbReference type="Gene3D" id="3.20.20.80">
    <property type="entry name" value="Glycosidases"/>
    <property type="match status" value="1"/>
</dbReference>
<dbReference type="Proteomes" id="UP000094565">
    <property type="component" value="Chromosome 4"/>
</dbReference>